<evidence type="ECO:0000259" key="6">
    <source>
        <dbReference type="Pfam" id="PF07992"/>
    </source>
</evidence>
<dbReference type="InterPro" id="IPR023753">
    <property type="entry name" value="FAD/NAD-binding_dom"/>
</dbReference>
<dbReference type="Proteomes" id="UP001642540">
    <property type="component" value="Unassembled WGS sequence"/>
</dbReference>
<evidence type="ECO:0000256" key="3">
    <source>
        <dbReference type="ARBA" id="ARBA00022630"/>
    </source>
</evidence>
<evidence type="ECO:0000313" key="7">
    <source>
        <dbReference type="EMBL" id="CAL8110197.1"/>
    </source>
</evidence>
<sequence length="346" mass="37474">MKGIDRDRKVIISNKIRDLEGNVLSGPRELRYDTLVLAVGGRTNSFGTPGVEEFCQRLDNAKGAEKLRRRFLGQAIGVSLGRDPKIRIGIVGAGATGVELASEIYHTMTEIRAYGAKISSDQLAITIMEAAPMVLAGVGENVSAFAHKELVKKGIDIKTSCMIKNVTEKGFVLGDGSVLEKDIKIWTAGIKAHDWLNTLGLPTDKTNRLKVNEYLQTEDPSIYAFGDCAWAPNIKDPGKSLPASAQCAHQQASWLAKKLMNNLKGKSTKPFTFSSNGQLVSLGNTTAVGTVNGMVSSVSVQGKSAKLVYSTLYRMHQAALYGPIRAMFILMGDKLRGRALPQVKLH</sequence>
<dbReference type="PRINTS" id="PR00368">
    <property type="entry name" value="FADPNR"/>
</dbReference>
<dbReference type="PANTHER" id="PTHR42913:SF3">
    <property type="entry name" value="64 KDA MITOCHONDRIAL NADH DEHYDROGENASE (EUROFUNG)"/>
    <property type="match status" value="1"/>
</dbReference>
<organism evidence="7 8">
    <name type="scientific">Orchesella dallaii</name>
    <dbReference type="NCBI Taxonomy" id="48710"/>
    <lineage>
        <taxon>Eukaryota</taxon>
        <taxon>Metazoa</taxon>
        <taxon>Ecdysozoa</taxon>
        <taxon>Arthropoda</taxon>
        <taxon>Hexapoda</taxon>
        <taxon>Collembola</taxon>
        <taxon>Entomobryomorpha</taxon>
        <taxon>Entomobryoidea</taxon>
        <taxon>Orchesellidae</taxon>
        <taxon>Orchesellinae</taxon>
        <taxon>Orchesella</taxon>
    </lineage>
</organism>
<keyword evidence="3" id="KW-0285">Flavoprotein</keyword>
<dbReference type="Gene3D" id="3.50.50.100">
    <property type="match status" value="1"/>
</dbReference>
<evidence type="ECO:0000256" key="4">
    <source>
        <dbReference type="ARBA" id="ARBA00022827"/>
    </source>
</evidence>
<dbReference type="InterPro" id="IPR036188">
    <property type="entry name" value="FAD/NAD-bd_sf"/>
</dbReference>
<dbReference type="InterPro" id="IPR051169">
    <property type="entry name" value="NADH-Q_oxidoreductase"/>
</dbReference>
<evidence type="ECO:0000313" key="8">
    <source>
        <dbReference type="Proteomes" id="UP001642540"/>
    </source>
</evidence>
<keyword evidence="5" id="KW-0560">Oxidoreductase</keyword>
<feature type="domain" description="FAD/NAD(P)-binding" evidence="6">
    <location>
        <begin position="4"/>
        <end position="252"/>
    </location>
</feature>
<protein>
    <recommendedName>
        <fullName evidence="6">FAD/NAD(P)-binding domain-containing protein</fullName>
    </recommendedName>
</protein>
<dbReference type="EMBL" id="CAXLJM020000043">
    <property type="protein sequence ID" value="CAL8110197.1"/>
    <property type="molecule type" value="Genomic_DNA"/>
</dbReference>
<evidence type="ECO:0000256" key="1">
    <source>
        <dbReference type="ARBA" id="ARBA00001974"/>
    </source>
</evidence>
<reference evidence="7 8" key="1">
    <citation type="submission" date="2024-08" db="EMBL/GenBank/DDBJ databases">
        <authorList>
            <person name="Cucini C."/>
            <person name="Frati F."/>
        </authorList>
    </citation>
    <scope>NUCLEOTIDE SEQUENCE [LARGE SCALE GENOMIC DNA]</scope>
</reference>
<gene>
    <name evidence="7" type="ORF">ODALV1_LOCUS14047</name>
</gene>
<name>A0ABP1QQU3_9HEXA</name>
<evidence type="ECO:0000256" key="5">
    <source>
        <dbReference type="ARBA" id="ARBA00023002"/>
    </source>
</evidence>
<proteinExistence type="inferred from homology"/>
<keyword evidence="4" id="KW-0274">FAD</keyword>
<evidence type="ECO:0000256" key="2">
    <source>
        <dbReference type="ARBA" id="ARBA00005272"/>
    </source>
</evidence>
<comment type="cofactor">
    <cofactor evidence="1">
        <name>FAD</name>
        <dbReference type="ChEBI" id="CHEBI:57692"/>
    </cofactor>
</comment>
<comment type="caution">
    <text evidence="7">The sequence shown here is derived from an EMBL/GenBank/DDBJ whole genome shotgun (WGS) entry which is preliminary data.</text>
</comment>
<dbReference type="SUPFAM" id="SSF51905">
    <property type="entry name" value="FAD/NAD(P)-binding domain"/>
    <property type="match status" value="2"/>
</dbReference>
<dbReference type="Pfam" id="PF07992">
    <property type="entry name" value="Pyr_redox_2"/>
    <property type="match status" value="1"/>
</dbReference>
<dbReference type="PANTHER" id="PTHR42913">
    <property type="entry name" value="APOPTOSIS-INDUCING FACTOR 1"/>
    <property type="match status" value="1"/>
</dbReference>
<keyword evidence="8" id="KW-1185">Reference proteome</keyword>
<accession>A0ABP1QQU3</accession>
<comment type="similarity">
    <text evidence="2">Belongs to the NADH dehydrogenase family.</text>
</comment>